<reference evidence="1 2" key="1">
    <citation type="submission" date="2023-09" db="EMBL/GenBank/DDBJ databases">
        <authorList>
            <person name="Wang M."/>
        </authorList>
    </citation>
    <scope>NUCLEOTIDE SEQUENCE [LARGE SCALE GENOMIC DNA]</scope>
    <source>
        <strain evidence="1">GT-2023</strain>
        <tissue evidence="1">Liver</tissue>
    </source>
</reference>
<protein>
    <recommendedName>
        <fullName evidence="3">Reverse transcriptase</fullName>
    </recommendedName>
</protein>
<evidence type="ECO:0008006" key="3">
    <source>
        <dbReference type="Google" id="ProtNLM"/>
    </source>
</evidence>
<dbReference type="EMBL" id="JAYMGO010000004">
    <property type="protein sequence ID" value="KAL1276035.1"/>
    <property type="molecule type" value="Genomic_DNA"/>
</dbReference>
<sequence>MMLRDSKDERVCQAGIVVQTGRKWSADRALKEAEYRGRSARQRRILALTSLRPDIVLWSRGTKQVVLIELTVPWEERMEEAYERKLKKYQGLILESQQNGWKAWNLPVEVGCRGFAGQSLWRTLGLLGIEGMARKRLVGKVTEQAESASHWIWIQREVRWQSQSGEGQITT</sequence>
<dbReference type="Proteomes" id="UP001558613">
    <property type="component" value="Unassembled WGS sequence"/>
</dbReference>
<proteinExistence type="predicted"/>
<accession>A0ABR3NGF8</accession>
<comment type="caution">
    <text evidence="1">The sequence shown here is derived from an EMBL/GenBank/DDBJ whole genome shotgun (WGS) entry which is preliminary data.</text>
</comment>
<organism evidence="1 2">
    <name type="scientific">Cirrhinus molitorella</name>
    <name type="common">mud carp</name>
    <dbReference type="NCBI Taxonomy" id="172907"/>
    <lineage>
        <taxon>Eukaryota</taxon>
        <taxon>Metazoa</taxon>
        <taxon>Chordata</taxon>
        <taxon>Craniata</taxon>
        <taxon>Vertebrata</taxon>
        <taxon>Euteleostomi</taxon>
        <taxon>Actinopterygii</taxon>
        <taxon>Neopterygii</taxon>
        <taxon>Teleostei</taxon>
        <taxon>Ostariophysi</taxon>
        <taxon>Cypriniformes</taxon>
        <taxon>Cyprinidae</taxon>
        <taxon>Labeoninae</taxon>
        <taxon>Labeonini</taxon>
        <taxon>Cirrhinus</taxon>
    </lineage>
</organism>
<keyword evidence="2" id="KW-1185">Reference proteome</keyword>
<evidence type="ECO:0000313" key="1">
    <source>
        <dbReference type="EMBL" id="KAL1276035.1"/>
    </source>
</evidence>
<evidence type="ECO:0000313" key="2">
    <source>
        <dbReference type="Proteomes" id="UP001558613"/>
    </source>
</evidence>
<name>A0ABR3NGF8_9TELE</name>
<gene>
    <name evidence="1" type="ORF">QQF64_035658</name>
</gene>